<evidence type="ECO:0000256" key="4">
    <source>
        <dbReference type="ARBA" id="ARBA00022741"/>
    </source>
</evidence>
<gene>
    <name evidence="12" type="ORF">BD289DRAFT_485186</name>
</gene>
<dbReference type="InterPro" id="IPR050173">
    <property type="entry name" value="ABC_transporter_C-like"/>
</dbReference>
<feature type="domain" description="ABC transporter" evidence="10">
    <location>
        <begin position="1246"/>
        <end position="1509"/>
    </location>
</feature>
<dbReference type="OrthoDB" id="6500128at2759"/>
<dbReference type="InterPro" id="IPR017871">
    <property type="entry name" value="ABC_transporter-like_CS"/>
</dbReference>
<dbReference type="PROSITE" id="PS00211">
    <property type="entry name" value="ABC_TRANSPORTER_1"/>
    <property type="match status" value="2"/>
</dbReference>
<evidence type="ECO:0000259" key="11">
    <source>
        <dbReference type="PROSITE" id="PS50929"/>
    </source>
</evidence>
<evidence type="ECO:0000256" key="9">
    <source>
        <dbReference type="SAM" id="Phobius"/>
    </source>
</evidence>
<sequence length="1563" mass="172196">MASPSLHAKPSMASVASQERFNQPDDPLARVNTQTSQHDNVDDEIATAEAALHGQRPMDEDIETHRGDDDDYDDNDHSSETSSGIDKEKAQQLHEAEERQEVQRMQSYATDVTTTTLATTHPAADTQAKKTWSQRINPLKWGAIPAVPAERTESPEFGAGWLSSLFFSWQGSLMRVGYKRPLELNDLWKVNPDRKVHKMSSAVDASFRRRVKEGQKNPLLRALNEVYFREFWLGGLCQLLATLFQVFSPFTLRYLIAYATEAYEAAQNGTPQPNIGRGLGLVFGVTFMQIFQSLCTNHFIYRGFLVGGQSRAVLISLIYTKSMVVSGRARAGGEAIENGSAAGQNDKPTDEKEDKKKAKKSNKGAPPAAKAGVMGDGTGWGNGRVISLMSVDTYRVDTACGLFHMLWTAPIACLITLVLLIINLGYSALSGFALLVIGLPALTRAIKSLFRRRQTINKVTDQRVSLTQEILQAVRFVKYFGWESSFLGRLGELRSKEIGMIQRLMSIRNAIMAVSISLPIFASLLSFITLTLSNHGLVASTVFSSLALFNGLRMPLNLLPLVIGQVTDAWNSIKRIQDYLLLEEQADDALVDLDAPNAVELRDASYTWERTPTQDMEKISAMAAAGKGGAKNAPKPDSKTKKAQAAAAAEKAEADSKVMDNRTPFKLQGLNFSIGRNELVAVIGGVGSGKTSLLAALAGDMRRTDGESVLGSSRAFCPQSAWIQNSTVRENILFGKEMDRSWYKKVIKACALEPDLEMLPNGDATEIGEKGITISGGQKQRLNIARAIYFDADLILMDDPLSAVDAHVGRHIFDNAILGLLQDKARILATHQLWVLNRCDRIIWMDQGKIQAIDTFANLMKDHAGFQQLMESTAVEEKKEDGEPTQATNANDTKGKKKQKGKGLMQTEERAVSNVPWSVYADFLRASGSILNGPLIFFLLVISQGANIVTSLWLSWWTSDKYGLQTGVYIGIYAGLGSVQALLMFAFMVTLTMVGTRASKKMLSLAITRTLRAPMSFFDTTPLGRITNRFSRDVDVMDNNLSDAMRMYFFSVGGILSTFGLIIAFFHYFAIALVPLFFLFLFATSFYRSSAREIKRFEAVLRSTVFAKFGEGLSGVATIRAYGLKDRFIEDLRLAIDEMNSAYYLTFSNQRWLSIRLDAVGNALVFTTGILVVTSRFSVPPSIGGLVLSYILATVQLIQFTVRQLAEVENGMNSVERLRHYGTQLEEEAPLHTVEMRPTWPEKGEIIFDNVEMRYRDGLPLVLKGLDMHVRGGERIGIVGRTGAGKSSIMSTLFRLVEISAGHITIDGIDISTIGLNDLRKRLAIIPQDPTLFRGTIRSNLDPFNEHTDLALWSALRQADLVPKDAVFQDGGAGGKAAGKGAAAGAVGATNTAQDQGRIHLDTLVEEDGLNFSLGQRQLMALARALVRGSQIIVCDEATSSVDMETDDKIQATIASGFRGKTLLCIAHRLRTIIGYDRICVMDQGRIAELDSPLKLWEMEGGIFRGMCERSGIRMEDIRGARDGLVRLAEEGARKDAEVKEMAQEKGVMLEEEAKVVEDEKKD</sequence>
<feature type="domain" description="ABC transporter" evidence="10">
    <location>
        <begin position="650"/>
        <end position="872"/>
    </location>
</feature>
<evidence type="ECO:0000256" key="1">
    <source>
        <dbReference type="ARBA" id="ARBA00004141"/>
    </source>
</evidence>
<dbReference type="PANTHER" id="PTHR24223">
    <property type="entry name" value="ATP-BINDING CASSETTE SUB-FAMILY C"/>
    <property type="match status" value="1"/>
</dbReference>
<dbReference type="GO" id="GO:0005524">
    <property type="term" value="F:ATP binding"/>
    <property type="evidence" value="ECO:0007669"/>
    <property type="project" value="UniProtKB-KW"/>
</dbReference>
<dbReference type="InterPro" id="IPR003439">
    <property type="entry name" value="ABC_transporter-like_ATP-bd"/>
</dbReference>
<comment type="subcellular location">
    <subcellularLocation>
        <location evidence="1">Membrane</location>
        <topology evidence="1">Multi-pass membrane protein</topology>
    </subcellularLocation>
</comment>
<feature type="region of interest" description="Disordered" evidence="8">
    <location>
        <begin position="625"/>
        <end position="655"/>
    </location>
</feature>
<dbReference type="PROSITE" id="PS50929">
    <property type="entry name" value="ABC_TM1F"/>
    <property type="match status" value="2"/>
</dbReference>
<dbReference type="InterPro" id="IPR011527">
    <property type="entry name" value="ABC1_TM_dom"/>
</dbReference>
<feature type="compositionally biased region" description="Basic and acidic residues" evidence="8">
    <location>
        <begin position="75"/>
        <end position="102"/>
    </location>
</feature>
<protein>
    <recommendedName>
        <fullName evidence="14">P-loop containing nucleoside triphosphate hydrolase protein</fullName>
    </recommendedName>
</protein>
<keyword evidence="6 9" id="KW-1133">Transmembrane helix</keyword>
<feature type="domain" description="ABC transmembrane type-1" evidence="11">
    <location>
        <begin position="232"/>
        <end position="568"/>
    </location>
</feature>
<evidence type="ECO:0000256" key="3">
    <source>
        <dbReference type="ARBA" id="ARBA00022692"/>
    </source>
</evidence>
<feature type="compositionally biased region" description="Basic and acidic residues" evidence="8">
    <location>
        <begin position="347"/>
        <end position="356"/>
    </location>
</feature>
<accession>A0A2T2ZZM1</accession>
<keyword evidence="3 9" id="KW-0812">Transmembrane</keyword>
<evidence type="ECO:0000256" key="7">
    <source>
        <dbReference type="ARBA" id="ARBA00023136"/>
    </source>
</evidence>
<dbReference type="Pfam" id="PF00664">
    <property type="entry name" value="ABC_membrane"/>
    <property type="match status" value="2"/>
</dbReference>
<dbReference type="InterPro" id="IPR027417">
    <property type="entry name" value="P-loop_NTPase"/>
</dbReference>
<dbReference type="Gene3D" id="3.40.50.300">
    <property type="entry name" value="P-loop containing nucleotide triphosphate hydrolases"/>
    <property type="match status" value="2"/>
</dbReference>
<organism evidence="12 13">
    <name type="scientific">Coniella lustricola</name>
    <dbReference type="NCBI Taxonomy" id="2025994"/>
    <lineage>
        <taxon>Eukaryota</taxon>
        <taxon>Fungi</taxon>
        <taxon>Dikarya</taxon>
        <taxon>Ascomycota</taxon>
        <taxon>Pezizomycotina</taxon>
        <taxon>Sordariomycetes</taxon>
        <taxon>Sordariomycetidae</taxon>
        <taxon>Diaporthales</taxon>
        <taxon>Schizoparmaceae</taxon>
        <taxon>Coniella</taxon>
    </lineage>
</organism>
<feature type="region of interest" description="Disordered" evidence="8">
    <location>
        <begin position="336"/>
        <end position="376"/>
    </location>
</feature>
<evidence type="ECO:0008006" key="14">
    <source>
        <dbReference type="Google" id="ProtNLM"/>
    </source>
</evidence>
<feature type="transmembrane region" description="Helical" evidence="9">
    <location>
        <begin position="968"/>
        <end position="994"/>
    </location>
</feature>
<feature type="transmembrane region" description="Helical" evidence="9">
    <location>
        <begin position="428"/>
        <end position="446"/>
    </location>
</feature>
<dbReference type="InterPro" id="IPR003593">
    <property type="entry name" value="AAA+_ATPase"/>
</dbReference>
<feature type="transmembrane region" description="Helical" evidence="9">
    <location>
        <begin position="1069"/>
        <end position="1087"/>
    </location>
</feature>
<evidence type="ECO:0000259" key="10">
    <source>
        <dbReference type="PROSITE" id="PS50893"/>
    </source>
</evidence>
<dbReference type="GO" id="GO:0140359">
    <property type="term" value="F:ABC-type transporter activity"/>
    <property type="evidence" value="ECO:0007669"/>
    <property type="project" value="InterPro"/>
</dbReference>
<dbReference type="InterPro" id="IPR036640">
    <property type="entry name" value="ABC1_TM_sf"/>
</dbReference>
<keyword evidence="5" id="KW-0067">ATP-binding</keyword>
<feature type="region of interest" description="Disordered" evidence="8">
    <location>
        <begin position="874"/>
        <end position="905"/>
    </location>
</feature>
<feature type="transmembrane region" description="Helical" evidence="9">
    <location>
        <begin position="510"/>
        <end position="530"/>
    </location>
</feature>
<feature type="transmembrane region" description="Helical" evidence="9">
    <location>
        <begin position="399"/>
        <end position="422"/>
    </location>
</feature>
<keyword evidence="4" id="KW-0547">Nucleotide-binding</keyword>
<feature type="compositionally biased region" description="Low complexity" evidence="8">
    <location>
        <begin position="363"/>
        <end position="372"/>
    </location>
</feature>
<feature type="region of interest" description="Disordered" evidence="8">
    <location>
        <begin position="1"/>
        <end position="105"/>
    </location>
</feature>
<evidence type="ECO:0000256" key="8">
    <source>
        <dbReference type="SAM" id="MobiDB-lite"/>
    </source>
</evidence>
<dbReference type="GO" id="GO:0016887">
    <property type="term" value="F:ATP hydrolysis activity"/>
    <property type="evidence" value="ECO:0007669"/>
    <property type="project" value="InterPro"/>
</dbReference>
<keyword evidence="2" id="KW-0813">Transport</keyword>
<name>A0A2T2ZZM1_9PEZI</name>
<reference evidence="12 13" key="1">
    <citation type="journal article" date="2018" name="Mycol. Prog.">
        <title>Coniella lustricola, a new species from submerged detritus.</title>
        <authorList>
            <person name="Raudabaugh D.B."/>
            <person name="Iturriaga T."/>
            <person name="Carver A."/>
            <person name="Mondo S."/>
            <person name="Pangilinan J."/>
            <person name="Lipzen A."/>
            <person name="He G."/>
            <person name="Amirebrahimi M."/>
            <person name="Grigoriev I.V."/>
            <person name="Miller A.N."/>
        </authorList>
    </citation>
    <scope>NUCLEOTIDE SEQUENCE [LARGE SCALE GENOMIC DNA]</scope>
    <source>
        <strain evidence="12 13">B22-T-1</strain>
    </source>
</reference>
<dbReference type="GO" id="GO:0016020">
    <property type="term" value="C:membrane"/>
    <property type="evidence" value="ECO:0007669"/>
    <property type="project" value="UniProtKB-SubCell"/>
</dbReference>
<dbReference type="SUPFAM" id="SSF52540">
    <property type="entry name" value="P-loop containing nucleoside triphosphate hydrolases"/>
    <property type="match status" value="2"/>
</dbReference>
<dbReference type="CDD" id="cd18597">
    <property type="entry name" value="ABC_6TM_YOR1_D1_like"/>
    <property type="match status" value="1"/>
</dbReference>
<feature type="domain" description="ABC transmembrane type-1" evidence="11">
    <location>
        <begin position="935"/>
        <end position="1210"/>
    </location>
</feature>
<dbReference type="CDD" id="cd18606">
    <property type="entry name" value="ABC_6TM_YOR1_D2_like"/>
    <property type="match status" value="1"/>
</dbReference>
<dbReference type="PANTHER" id="PTHR24223:SF464">
    <property type="entry name" value="ABC-TYPE TRANSPORTER CICA"/>
    <property type="match status" value="1"/>
</dbReference>
<feature type="transmembrane region" description="Helical" evidence="9">
    <location>
        <begin position="1159"/>
        <end position="1177"/>
    </location>
</feature>
<evidence type="ECO:0000256" key="5">
    <source>
        <dbReference type="ARBA" id="ARBA00022840"/>
    </source>
</evidence>
<dbReference type="SMART" id="SM00382">
    <property type="entry name" value="AAA"/>
    <property type="match status" value="2"/>
</dbReference>
<evidence type="ECO:0000313" key="13">
    <source>
        <dbReference type="Proteomes" id="UP000241462"/>
    </source>
</evidence>
<keyword evidence="7 9" id="KW-0472">Membrane</keyword>
<dbReference type="CDD" id="cd03244">
    <property type="entry name" value="ABCC_MRP_domain2"/>
    <property type="match status" value="1"/>
</dbReference>
<keyword evidence="13" id="KW-1185">Reference proteome</keyword>
<dbReference type="EMBL" id="KZ678542">
    <property type="protein sequence ID" value="PSR80127.1"/>
    <property type="molecule type" value="Genomic_DNA"/>
</dbReference>
<dbReference type="InParanoid" id="A0A2T2ZZM1"/>
<dbReference type="STRING" id="2025994.A0A2T2ZZM1"/>
<dbReference type="Proteomes" id="UP000241462">
    <property type="component" value="Unassembled WGS sequence"/>
</dbReference>
<dbReference type="CDD" id="cd03250">
    <property type="entry name" value="ABCC_MRP_domain1"/>
    <property type="match status" value="1"/>
</dbReference>
<feature type="transmembrane region" description="Helical" evidence="9">
    <location>
        <begin position="1047"/>
        <end position="1063"/>
    </location>
</feature>
<dbReference type="FunFam" id="3.40.50.300:FF:002040">
    <property type="entry name" value="ABC multidrug transporter (Eurofung)"/>
    <property type="match status" value="1"/>
</dbReference>
<dbReference type="SUPFAM" id="SSF90123">
    <property type="entry name" value="ABC transporter transmembrane region"/>
    <property type="match status" value="2"/>
</dbReference>
<dbReference type="FunFam" id="1.20.1560.10:FF:000010">
    <property type="entry name" value="Multidrug resistance-associated ABC transporter"/>
    <property type="match status" value="1"/>
</dbReference>
<dbReference type="FunFam" id="3.40.50.300:FF:000565">
    <property type="entry name" value="ABC bile acid transporter"/>
    <property type="match status" value="1"/>
</dbReference>
<dbReference type="PROSITE" id="PS50893">
    <property type="entry name" value="ABC_TRANSPORTER_2"/>
    <property type="match status" value="2"/>
</dbReference>
<evidence type="ECO:0000313" key="12">
    <source>
        <dbReference type="EMBL" id="PSR80127.1"/>
    </source>
</evidence>
<dbReference type="FunCoup" id="A0A2T2ZZM1">
    <property type="interactions" value="232"/>
</dbReference>
<dbReference type="Gene3D" id="1.20.1560.10">
    <property type="entry name" value="ABC transporter type 1, transmembrane domain"/>
    <property type="match status" value="2"/>
</dbReference>
<dbReference type="Pfam" id="PF00005">
    <property type="entry name" value="ABC_tran"/>
    <property type="match status" value="2"/>
</dbReference>
<evidence type="ECO:0000256" key="2">
    <source>
        <dbReference type="ARBA" id="ARBA00022448"/>
    </source>
</evidence>
<feature type="transmembrane region" description="Helical" evidence="9">
    <location>
        <begin position="935"/>
        <end position="956"/>
    </location>
</feature>
<evidence type="ECO:0000256" key="6">
    <source>
        <dbReference type="ARBA" id="ARBA00022989"/>
    </source>
</evidence>
<feature type="compositionally biased region" description="Basic and acidic residues" evidence="8">
    <location>
        <begin position="56"/>
        <end position="68"/>
    </location>
</feature>
<proteinExistence type="predicted"/>